<accession>A0ABV8K156</accession>
<dbReference type="InterPro" id="IPR050388">
    <property type="entry name" value="ABC_Ni/Peptide_Import"/>
</dbReference>
<keyword evidence="9" id="KW-0472">Membrane</keyword>
<evidence type="ECO:0000256" key="4">
    <source>
        <dbReference type="ARBA" id="ARBA00022475"/>
    </source>
</evidence>
<dbReference type="InterPro" id="IPR017871">
    <property type="entry name" value="ABC_transporter-like_CS"/>
</dbReference>
<evidence type="ECO:0000313" key="11">
    <source>
        <dbReference type="EMBL" id="MFC4099125.1"/>
    </source>
</evidence>
<dbReference type="SUPFAM" id="SSF52540">
    <property type="entry name" value="P-loop containing nucleoside triphosphate hydrolases"/>
    <property type="match status" value="1"/>
</dbReference>
<keyword evidence="6" id="KW-0547">Nucleotide-binding</keyword>
<comment type="caution">
    <text evidence="11">The sequence shown here is derived from an EMBL/GenBank/DDBJ whole genome shotgun (WGS) entry which is preliminary data.</text>
</comment>
<dbReference type="Pfam" id="PF00005">
    <property type="entry name" value="ABC_tran"/>
    <property type="match status" value="1"/>
</dbReference>
<comment type="similarity">
    <text evidence="2">Belongs to the ABC transporter superfamily.</text>
</comment>
<dbReference type="InterPro" id="IPR013563">
    <property type="entry name" value="Oligopep_ABC_C"/>
</dbReference>
<evidence type="ECO:0000259" key="10">
    <source>
        <dbReference type="PROSITE" id="PS50893"/>
    </source>
</evidence>
<keyword evidence="5" id="KW-0997">Cell inner membrane</keyword>
<dbReference type="PROSITE" id="PS50893">
    <property type="entry name" value="ABC_TRANSPORTER_2"/>
    <property type="match status" value="1"/>
</dbReference>
<dbReference type="InterPro" id="IPR003439">
    <property type="entry name" value="ABC_transporter-like_ATP-bd"/>
</dbReference>
<keyword evidence="3" id="KW-0813">Transport</keyword>
<keyword evidence="7 11" id="KW-0067">ATP-binding</keyword>
<dbReference type="PANTHER" id="PTHR43297">
    <property type="entry name" value="OLIGOPEPTIDE TRANSPORT ATP-BINDING PROTEIN APPD"/>
    <property type="match status" value="1"/>
</dbReference>
<keyword evidence="8" id="KW-1278">Translocase</keyword>
<dbReference type="Pfam" id="PF08352">
    <property type="entry name" value="oligo_HPY"/>
    <property type="match status" value="1"/>
</dbReference>
<dbReference type="EMBL" id="JBHSAM010000014">
    <property type="protein sequence ID" value="MFC4099125.1"/>
    <property type="molecule type" value="Genomic_DNA"/>
</dbReference>
<evidence type="ECO:0000256" key="3">
    <source>
        <dbReference type="ARBA" id="ARBA00022448"/>
    </source>
</evidence>
<dbReference type="InterPro" id="IPR003593">
    <property type="entry name" value="AAA+_ATPase"/>
</dbReference>
<feature type="domain" description="ABC transporter" evidence="10">
    <location>
        <begin position="4"/>
        <end position="247"/>
    </location>
</feature>
<dbReference type="SMART" id="SM00382">
    <property type="entry name" value="AAA"/>
    <property type="match status" value="1"/>
</dbReference>
<dbReference type="GO" id="GO:0005524">
    <property type="term" value="F:ATP binding"/>
    <property type="evidence" value="ECO:0007669"/>
    <property type="project" value="UniProtKB-KW"/>
</dbReference>
<reference evidence="12" key="1">
    <citation type="journal article" date="2019" name="Int. J. Syst. Evol. Microbiol.">
        <title>The Global Catalogue of Microorganisms (GCM) 10K type strain sequencing project: providing services to taxonomists for standard genome sequencing and annotation.</title>
        <authorList>
            <consortium name="The Broad Institute Genomics Platform"/>
            <consortium name="The Broad Institute Genome Sequencing Center for Infectious Disease"/>
            <person name="Wu L."/>
            <person name="Ma J."/>
        </authorList>
    </citation>
    <scope>NUCLEOTIDE SEQUENCE [LARGE SCALE GENOMIC DNA]</scope>
    <source>
        <strain evidence="12">IBRC-M 10987</strain>
    </source>
</reference>
<evidence type="ECO:0000256" key="1">
    <source>
        <dbReference type="ARBA" id="ARBA00004202"/>
    </source>
</evidence>
<dbReference type="RefSeq" id="WP_377717815.1">
    <property type="nucleotide sequence ID" value="NZ_JBHSAM010000014.1"/>
</dbReference>
<evidence type="ECO:0000313" key="12">
    <source>
        <dbReference type="Proteomes" id="UP001595715"/>
    </source>
</evidence>
<dbReference type="Gene3D" id="3.40.50.300">
    <property type="entry name" value="P-loop containing nucleotide triphosphate hydrolases"/>
    <property type="match status" value="1"/>
</dbReference>
<evidence type="ECO:0000256" key="8">
    <source>
        <dbReference type="ARBA" id="ARBA00022967"/>
    </source>
</evidence>
<evidence type="ECO:0000256" key="9">
    <source>
        <dbReference type="ARBA" id="ARBA00023136"/>
    </source>
</evidence>
<protein>
    <submittedName>
        <fullName evidence="11">ABC transporter ATP-binding protein</fullName>
    </submittedName>
</protein>
<dbReference type="PROSITE" id="PS00211">
    <property type="entry name" value="ABC_TRANSPORTER_1"/>
    <property type="match status" value="1"/>
</dbReference>
<keyword evidence="4" id="KW-1003">Cell membrane</keyword>
<evidence type="ECO:0000256" key="7">
    <source>
        <dbReference type="ARBA" id="ARBA00022840"/>
    </source>
</evidence>
<organism evidence="11 12">
    <name type="scientific">Paenibacillus xanthanilyticus</name>
    <dbReference type="NCBI Taxonomy" id="1783531"/>
    <lineage>
        <taxon>Bacteria</taxon>
        <taxon>Bacillati</taxon>
        <taxon>Bacillota</taxon>
        <taxon>Bacilli</taxon>
        <taxon>Bacillales</taxon>
        <taxon>Paenibacillaceae</taxon>
        <taxon>Paenibacillus</taxon>
    </lineage>
</organism>
<dbReference type="Proteomes" id="UP001595715">
    <property type="component" value="Unassembled WGS sequence"/>
</dbReference>
<dbReference type="CDD" id="cd03257">
    <property type="entry name" value="ABC_NikE_OppD_transporters"/>
    <property type="match status" value="1"/>
</dbReference>
<sequence>MSLLTVNGLSIAGQGHPIVHDLSFDIQVGEWFAIVGQSGSGKSVTASAIGQLQPSNLKTKGEIRFDDRNLLSLSSSDMRRIRGNRIAYIFQDYHGSFTPFHTIGRHFEEVQRLHLSQSADERRRQSLSALEAVGLSEDCLGRYPSQLSGGQLQRASIALALLLKPDLLIADEPTTALDSVSSFRVLELLSRLQKERGCAILFITHDLRHVRKYANRIAVMKDGRIVEAGNAREVLHRPRHPYTELLIQASPSLGRFNRLSSIEVTP</sequence>
<dbReference type="InterPro" id="IPR027417">
    <property type="entry name" value="P-loop_NTPase"/>
</dbReference>
<evidence type="ECO:0000256" key="6">
    <source>
        <dbReference type="ARBA" id="ARBA00022741"/>
    </source>
</evidence>
<evidence type="ECO:0000256" key="2">
    <source>
        <dbReference type="ARBA" id="ARBA00005417"/>
    </source>
</evidence>
<evidence type="ECO:0000256" key="5">
    <source>
        <dbReference type="ARBA" id="ARBA00022519"/>
    </source>
</evidence>
<proteinExistence type="inferred from homology"/>
<name>A0ABV8K156_9BACL</name>
<comment type="subcellular location">
    <subcellularLocation>
        <location evidence="1">Cell membrane</location>
        <topology evidence="1">Peripheral membrane protein</topology>
    </subcellularLocation>
</comment>
<dbReference type="PANTHER" id="PTHR43297:SF14">
    <property type="entry name" value="ATPASE AAA-TYPE CORE DOMAIN-CONTAINING PROTEIN"/>
    <property type="match status" value="1"/>
</dbReference>
<keyword evidence="12" id="KW-1185">Reference proteome</keyword>
<gene>
    <name evidence="11" type="ORF">ACFOZ8_05570</name>
</gene>